<gene>
    <name evidence="1" type="ORF">AVDCRST_MAG33-2056</name>
</gene>
<name>A0A6J4V367_9BACT</name>
<dbReference type="InterPro" id="IPR008969">
    <property type="entry name" value="CarboxyPept-like_regulatory"/>
</dbReference>
<dbReference type="Pfam" id="PF13620">
    <property type="entry name" value="CarboxypepD_reg"/>
    <property type="match status" value="1"/>
</dbReference>
<proteinExistence type="predicted"/>
<organism evidence="1">
    <name type="scientific">uncultured Thermomicrobiales bacterium</name>
    <dbReference type="NCBI Taxonomy" id="1645740"/>
    <lineage>
        <taxon>Bacteria</taxon>
        <taxon>Pseudomonadati</taxon>
        <taxon>Thermomicrobiota</taxon>
        <taxon>Thermomicrobia</taxon>
        <taxon>Thermomicrobiales</taxon>
        <taxon>environmental samples</taxon>
    </lineage>
</organism>
<reference evidence="1" key="1">
    <citation type="submission" date="2020-02" db="EMBL/GenBank/DDBJ databases">
        <authorList>
            <person name="Meier V. D."/>
        </authorList>
    </citation>
    <scope>NUCLEOTIDE SEQUENCE</scope>
    <source>
        <strain evidence="1">AVDCRST_MAG33</strain>
    </source>
</reference>
<sequence length="181" mass="18175">MVTDGNSGRPIGGASVSVVGTGQTVVTGVDGRYHLSGLPEGASLTFAADGYAALEDPVVNRSAVDVALTPTRVTGPVLDLAGEPVGNALVKGAGATAVTRADGSFAVDGAPGVGEVRVSASGFDAVTVPVDGDRSVRVQLERITIRASYINQSGLGDPTTLGEMIQTVNSTELNAIVLDIK</sequence>
<protein>
    <recommendedName>
        <fullName evidence="2">TonB-dependent receptor</fullName>
    </recommendedName>
</protein>
<accession>A0A6J4V367</accession>
<dbReference type="SUPFAM" id="SSF49464">
    <property type="entry name" value="Carboxypeptidase regulatory domain-like"/>
    <property type="match status" value="2"/>
</dbReference>
<evidence type="ECO:0008006" key="2">
    <source>
        <dbReference type="Google" id="ProtNLM"/>
    </source>
</evidence>
<dbReference type="Gene3D" id="2.60.40.1120">
    <property type="entry name" value="Carboxypeptidase-like, regulatory domain"/>
    <property type="match status" value="2"/>
</dbReference>
<dbReference type="AlphaFoldDB" id="A0A6J4V367"/>
<evidence type="ECO:0000313" key="1">
    <source>
        <dbReference type="EMBL" id="CAA9565933.1"/>
    </source>
</evidence>
<dbReference type="EMBL" id="CADCWK010000229">
    <property type="protein sequence ID" value="CAA9565933.1"/>
    <property type="molecule type" value="Genomic_DNA"/>
</dbReference>